<keyword evidence="2 7" id="KW-0238">DNA-binding</keyword>
<dbReference type="InterPro" id="IPR036388">
    <property type="entry name" value="WH-like_DNA-bd_sf"/>
</dbReference>
<protein>
    <submittedName>
        <fullName evidence="7">DNA-binding response regulator</fullName>
    </submittedName>
</protein>
<organism evidence="7 8">
    <name type="scientific">Methylocystis echinoides</name>
    <dbReference type="NCBI Taxonomy" id="29468"/>
    <lineage>
        <taxon>Bacteria</taxon>
        <taxon>Pseudomonadati</taxon>
        <taxon>Pseudomonadota</taxon>
        <taxon>Alphaproteobacteria</taxon>
        <taxon>Hyphomicrobiales</taxon>
        <taxon>Methylocystaceae</taxon>
        <taxon>Methylocystis</taxon>
    </lineage>
</organism>
<dbReference type="PROSITE" id="PS50110">
    <property type="entry name" value="RESPONSE_REGULATORY"/>
    <property type="match status" value="1"/>
</dbReference>
<dbReference type="PANTHER" id="PTHR44688">
    <property type="entry name" value="DNA-BINDING TRANSCRIPTIONAL ACTIVATOR DEVR_DOSR"/>
    <property type="match status" value="1"/>
</dbReference>
<reference evidence="7" key="1">
    <citation type="journal article" date="2023" name="Int. J. Syst. Evol. Microbiol.">
        <title>Methylocystis iwaonis sp. nov., a type II methane-oxidizing bacterium from surface soil of a rice paddy field in Japan, and emended description of the genus Methylocystis (ex Whittenbury et al. 1970) Bowman et al. 1993.</title>
        <authorList>
            <person name="Kaise H."/>
            <person name="Sawadogo J.B."/>
            <person name="Alam M.S."/>
            <person name="Ueno C."/>
            <person name="Dianou D."/>
            <person name="Shinjo R."/>
            <person name="Asakawa S."/>
        </authorList>
    </citation>
    <scope>NUCLEOTIDE SEQUENCE</scope>
    <source>
        <strain evidence="7">LMG27198</strain>
    </source>
</reference>
<dbReference type="GO" id="GO:0006355">
    <property type="term" value="P:regulation of DNA-templated transcription"/>
    <property type="evidence" value="ECO:0007669"/>
    <property type="project" value="InterPro"/>
</dbReference>
<keyword evidence="8" id="KW-1185">Reference proteome</keyword>
<dbReference type="SMART" id="SM00421">
    <property type="entry name" value="HTH_LUXR"/>
    <property type="match status" value="1"/>
</dbReference>
<evidence type="ECO:0000256" key="1">
    <source>
        <dbReference type="ARBA" id="ARBA00023015"/>
    </source>
</evidence>
<feature type="modified residue" description="4-aspartylphosphate" evidence="4">
    <location>
        <position position="56"/>
    </location>
</feature>
<dbReference type="Proteomes" id="UP001144323">
    <property type="component" value="Unassembled WGS sequence"/>
</dbReference>
<dbReference type="SUPFAM" id="SSF52172">
    <property type="entry name" value="CheY-like"/>
    <property type="match status" value="1"/>
</dbReference>
<accession>A0A9W6LV42</accession>
<dbReference type="AlphaFoldDB" id="A0A9W6LV42"/>
<dbReference type="Gene3D" id="3.40.50.2300">
    <property type="match status" value="1"/>
</dbReference>
<evidence type="ECO:0000313" key="8">
    <source>
        <dbReference type="Proteomes" id="UP001144323"/>
    </source>
</evidence>
<dbReference type="InterPro" id="IPR001789">
    <property type="entry name" value="Sig_transdc_resp-reg_receiver"/>
</dbReference>
<keyword evidence="1" id="KW-0805">Transcription regulation</keyword>
<evidence type="ECO:0000256" key="2">
    <source>
        <dbReference type="ARBA" id="ARBA00023125"/>
    </source>
</evidence>
<evidence type="ECO:0000256" key="3">
    <source>
        <dbReference type="ARBA" id="ARBA00023163"/>
    </source>
</evidence>
<evidence type="ECO:0000256" key="4">
    <source>
        <dbReference type="PROSITE-ProRule" id="PRU00169"/>
    </source>
</evidence>
<keyword evidence="4" id="KW-0597">Phosphoprotein</keyword>
<dbReference type="InterPro" id="IPR000792">
    <property type="entry name" value="Tscrpt_reg_LuxR_C"/>
</dbReference>
<comment type="caution">
    <text evidence="7">The sequence shown here is derived from an EMBL/GenBank/DDBJ whole genome shotgun (WGS) entry which is preliminary data.</text>
</comment>
<sequence length="204" mass="21777">MRTVPISTIHVVDDDAAMRHSLALLLGVFGHCVLEHTGAATLLDAPGHLSGCIVTDLRMPVIDGLEMLARLRAAGSLVPVVMMTGQGDISTTVRAMKLGACDVLEKPFAAALLLDAVRAALAVESGAPAANDDDATFAARVSRLTGRERDVLHLVLRGRTNKEIGQTLEISHRTVEIHRARVMTKTGCECVQTLVRRAARTAML</sequence>
<name>A0A9W6LV42_9HYPH</name>
<feature type="domain" description="Response regulatory" evidence="6">
    <location>
        <begin position="8"/>
        <end position="121"/>
    </location>
</feature>
<gene>
    <name evidence="7" type="ORF">LMG27198_51340</name>
</gene>
<evidence type="ECO:0000313" key="7">
    <source>
        <dbReference type="EMBL" id="GLI96141.1"/>
    </source>
</evidence>
<dbReference type="SUPFAM" id="SSF46894">
    <property type="entry name" value="C-terminal effector domain of the bipartite response regulators"/>
    <property type="match status" value="1"/>
</dbReference>
<evidence type="ECO:0000259" key="5">
    <source>
        <dbReference type="PROSITE" id="PS50043"/>
    </source>
</evidence>
<dbReference type="GO" id="GO:0003677">
    <property type="term" value="F:DNA binding"/>
    <property type="evidence" value="ECO:0007669"/>
    <property type="project" value="UniProtKB-KW"/>
</dbReference>
<feature type="domain" description="HTH luxR-type" evidence="5">
    <location>
        <begin position="137"/>
        <end position="202"/>
    </location>
</feature>
<dbReference type="PANTHER" id="PTHR44688:SF16">
    <property type="entry name" value="DNA-BINDING TRANSCRIPTIONAL ACTIVATOR DEVR_DOSR"/>
    <property type="match status" value="1"/>
</dbReference>
<dbReference type="PRINTS" id="PR00038">
    <property type="entry name" value="HTHLUXR"/>
</dbReference>
<dbReference type="Gene3D" id="1.10.10.10">
    <property type="entry name" value="Winged helix-like DNA-binding domain superfamily/Winged helix DNA-binding domain"/>
    <property type="match status" value="1"/>
</dbReference>
<dbReference type="PROSITE" id="PS50043">
    <property type="entry name" value="HTH_LUXR_2"/>
    <property type="match status" value="1"/>
</dbReference>
<dbReference type="Pfam" id="PF00072">
    <property type="entry name" value="Response_reg"/>
    <property type="match status" value="1"/>
</dbReference>
<evidence type="ECO:0000259" key="6">
    <source>
        <dbReference type="PROSITE" id="PS50110"/>
    </source>
</evidence>
<dbReference type="InterPro" id="IPR016032">
    <property type="entry name" value="Sig_transdc_resp-reg_C-effctor"/>
</dbReference>
<dbReference type="PROSITE" id="PS00622">
    <property type="entry name" value="HTH_LUXR_1"/>
    <property type="match status" value="1"/>
</dbReference>
<dbReference type="SMART" id="SM00448">
    <property type="entry name" value="REC"/>
    <property type="match status" value="1"/>
</dbReference>
<dbReference type="GO" id="GO:0000160">
    <property type="term" value="P:phosphorelay signal transduction system"/>
    <property type="evidence" value="ECO:0007669"/>
    <property type="project" value="InterPro"/>
</dbReference>
<dbReference type="Pfam" id="PF00196">
    <property type="entry name" value="GerE"/>
    <property type="match status" value="1"/>
</dbReference>
<keyword evidence="3" id="KW-0804">Transcription</keyword>
<dbReference type="CDD" id="cd06170">
    <property type="entry name" value="LuxR_C_like"/>
    <property type="match status" value="1"/>
</dbReference>
<proteinExistence type="predicted"/>
<dbReference type="InterPro" id="IPR011006">
    <property type="entry name" value="CheY-like_superfamily"/>
</dbReference>
<dbReference type="EMBL" id="BSEC01000008">
    <property type="protein sequence ID" value="GLI96141.1"/>
    <property type="molecule type" value="Genomic_DNA"/>
</dbReference>